<dbReference type="EMBL" id="BRXW01000270">
    <property type="protein sequence ID" value="GMI16928.1"/>
    <property type="molecule type" value="Genomic_DNA"/>
</dbReference>
<comment type="caution">
    <text evidence="2">The sequence shown here is derived from an EMBL/GenBank/DDBJ whole genome shotgun (WGS) entry which is preliminary data.</text>
</comment>
<protein>
    <submittedName>
        <fullName evidence="2">Uncharacterized protein</fullName>
    </submittedName>
</protein>
<keyword evidence="1" id="KW-0175">Coiled coil</keyword>
<keyword evidence="3" id="KW-1185">Reference proteome</keyword>
<reference evidence="3" key="1">
    <citation type="journal article" date="2023" name="Commun. Biol.">
        <title>Genome analysis of Parmales, the sister group of diatoms, reveals the evolutionary specialization of diatoms from phago-mixotrophs to photoautotrophs.</title>
        <authorList>
            <person name="Ban H."/>
            <person name="Sato S."/>
            <person name="Yoshikawa S."/>
            <person name="Yamada K."/>
            <person name="Nakamura Y."/>
            <person name="Ichinomiya M."/>
            <person name="Sato N."/>
            <person name="Blanc-Mathieu R."/>
            <person name="Endo H."/>
            <person name="Kuwata A."/>
            <person name="Ogata H."/>
        </authorList>
    </citation>
    <scope>NUCLEOTIDE SEQUENCE [LARGE SCALE GENOMIC DNA]</scope>
    <source>
        <strain evidence="3">NIES 3700</strain>
    </source>
</reference>
<accession>A0A9W7FS07</accession>
<evidence type="ECO:0000256" key="1">
    <source>
        <dbReference type="SAM" id="Coils"/>
    </source>
</evidence>
<organism evidence="2 3">
    <name type="scientific">Triparma laevis f. longispina</name>
    <dbReference type="NCBI Taxonomy" id="1714387"/>
    <lineage>
        <taxon>Eukaryota</taxon>
        <taxon>Sar</taxon>
        <taxon>Stramenopiles</taxon>
        <taxon>Ochrophyta</taxon>
        <taxon>Bolidophyceae</taxon>
        <taxon>Parmales</taxon>
        <taxon>Triparmaceae</taxon>
        <taxon>Triparma</taxon>
    </lineage>
</organism>
<feature type="coiled-coil region" evidence="1">
    <location>
        <begin position="70"/>
        <end position="119"/>
    </location>
</feature>
<name>A0A9W7FS07_9STRA</name>
<dbReference type="Proteomes" id="UP001165122">
    <property type="component" value="Unassembled WGS sequence"/>
</dbReference>
<gene>
    <name evidence="2" type="ORF">TrLO_g7090</name>
</gene>
<evidence type="ECO:0000313" key="3">
    <source>
        <dbReference type="Proteomes" id="UP001165122"/>
    </source>
</evidence>
<proteinExistence type="predicted"/>
<sequence length="140" mass="16087">MPSFTKLFMRKRELESLTVAEVSKLLERRNLRGYSNVVKSKAIDGEALMVIAEHWDRNALTWKEHKLKQIKETQYLIKEAEARIELAEKSGGKGAKKDIKQVELKKKREAKLKKTLKKKKTSPLKSVSTSYQEICGIRSG</sequence>
<dbReference type="AlphaFoldDB" id="A0A9W7FS07"/>
<evidence type="ECO:0000313" key="2">
    <source>
        <dbReference type="EMBL" id="GMI16928.1"/>
    </source>
</evidence>